<dbReference type="Proteomes" id="UP000586042">
    <property type="component" value="Unassembled WGS sequence"/>
</dbReference>
<evidence type="ECO:0000256" key="1">
    <source>
        <dbReference type="ARBA" id="ARBA00004141"/>
    </source>
</evidence>
<gene>
    <name evidence="8" type="ORF">HTZ77_14760</name>
</gene>
<reference evidence="8 9" key="1">
    <citation type="submission" date="2020-06" db="EMBL/GenBank/DDBJ databases">
        <title>Nonomuraea sp. SMC257, a novel actinomycete isolated from soil.</title>
        <authorList>
            <person name="Chanama M."/>
        </authorList>
    </citation>
    <scope>NUCLEOTIDE SEQUENCE [LARGE SCALE GENOMIC DNA]</scope>
    <source>
        <strain evidence="8 9">SMC257</strain>
    </source>
</reference>
<feature type="domain" description="Methylamine utilisation protein MauE" evidence="7">
    <location>
        <begin position="3"/>
        <end position="127"/>
    </location>
</feature>
<sequence length="300" mass="29900">MIVLASAPLAVAAVLLGAALGKIRDVRAFAATIGGYRVLPAPLALPAAVAVLVVEVAAAALLLAPVTRPWGAVAAALLFAVFLGAMGSVLRRGLSVGCGCFGGRDLVGPGTMARTGVLLVLALMAVAAGPAPFAPLQVPVAAALLGVAFVLPLLVPGRGRHGPGGGRASGVTATRSPVEHGPRPGTPFALEGAPERTADQVLYALVSPGCGLCTTMLPHFTAMAARMEVVLVSAAPKDGSFGSDGPPLVVDPDVYDRNDILWPPYAVVTDRRGTVLAAGGAADPAQLRTVIDGAASPSPS</sequence>
<protein>
    <recommendedName>
        <fullName evidence="7">Methylamine utilisation protein MauE domain-containing protein</fullName>
    </recommendedName>
</protein>
<dbReference type="AlphaFoldDB" id="A0A7Y6I6N9"/>
<keyword evidence="9" id="KW-1185">Reference proteome</keyword>
<keyword evidence="3 6" id="KW-1133">Transmembrane helix</keyword>
<dbReference type="RefSeq" id="WP_175590116.1">
    <property type="nucleotide sequence ID" value="NZ_JABWGN010000005.1"/>
</dbReference>
<evidence type="ECO:0000256" key="3">
    <source>
        <dbReference type="ARBA" id="ARBA00022989"/>
    </source>
</evidence>
<keyword evidence="2 6" id="KW-0812">Transmembrane</keyword>
<dbReference type="InterPro" id="IPR009908">
    <property type="entry name" value="Methylamine_util_MauE"/>
</dbReference>
<feature type="transmembrane region" description="Helical" evidence="6">
    <location>
        <begin position="70"/>
        <end position="90"/>
    </location>
</feature>
<evidence type="ECO:0000313" key="8">
    <source>
        <dbReference type="EMBL" id="NUW32685.1"/>
    </source>
</evidence>
<dbReference type="EMBL" id="JABWGN010000005">
    <property type="protein sequence ID" value="NUW32685.1"/>
    <property type="molecule type" value="Genomic_DNA"/>
</dbReference>
<feature type="transmembrane region" description="Helical" evidence="6">
    <location>
        <begin position="43"/>
        <end position="64"/>
    </location>
</feature>
<evidence type="ECO:0000256" key="4">
    <source>
        <dbReference type="ARBA" id="ARBA00023136"/>
    </source>
</evidence>
<proteinExistence type="predicted"/>
<dbReference type="InterPro" id="IPR036249">
    <property type="entry name" value="Thioredoxin-like_sf"/>
</dbReference>
<evidence type="ECO:0000259" key="7">
    <source>
        <dbReference type="Pfam" id="PF07291"/>
    </source>
</evidence>
<dbReference type="SUPFAM" id="SSF52833">
    <property type="entry name" value="Thioredoxin-like"/>
    <property type="match status" value="1"/>
</dbReference>
<dbReference type="Pfam" id="PF07291">
    <property type="entry name" value="MauE"/>
    <property type="match status" value="1"/>
</dbReference>
<evidence type="ECO:0000256" key="5">
    <source>
        <dbReference type="SAM" id="MobiDB-lite"/>
    </source>
</evidence>
<dbReference type="UniPathway" id="UPA00895"/>
<organism evidence="8 9">
    <name type="scientific">Nonomuraea montanisoli</name>
    <dbReference type="NCBI Taxonomy" id="2741721"/>
    <lineage>
        <taxon>Bacteria</taxon>
        <taxon>Bacillati</taxon>
        <taxon>Actinomycetota</taxon>
        <taxon>Actinomycetes</taxon>
        <taxon>Streptosporangiales</taxon>
        <taxon>Streptosporangiaceae</taxon>
        <taxon>Nonomuraea</taxon>
    </lineage>
</organism>
<feature type="transmembrane region" description="Helical" evidence="6">
    <location>
        <begin position="136"/>
        <end position="155"/>
    </location>
</feature>
<accession>A0A7Y6I6N9</accession>
<feature type="region of interest" description="Disordered" evidence="5">
    <location>
        <begin position="161"/>
        <end position="183"/>
    </location>
</feature>
<evidence type="ECO:0000256" key="2">
    <source>
        <dbReference type="ARBA" id="ARBA00022692"/>
    </source>
</evidence>
<evidence type="ECO:0000313" key="9">
    <source>
        <dbReference type="Proteomes" id="UP000586042"/>
    </source>
</evidence>
<keyword evidence="4 6" id="KW-0472">Membrane</keyword>
<evidence type="ECO:0000256" key="6">
    <source>
        <dbReference type="SAM" id="Phobius"/>
    </source>
</evidence>
<name>A0A7Y6I6N9_9ACTN</name>
<feature type="transmembrane region" description="Helical" evidence="6">
    <location>
        <begin position="6"/>
        <end position="23"/>
    </location>
</feature>
<dbReference type="GO" id="GO:0030416">
    <property type="term" value="P:methylamine metabolic process"/>
    <property type="evidence" value="ECO:0007669"/>
    <property type="project" value="InterPro"/>
</dbReference>
<comment type="caution">
    <text evidence="8">The sequence shown here is derived from an EMBL/GenBank/DDBJ whole genome shotgun (WGS) entry which is preliminary data.</text>
</comment>
<comment type="subcellular location">
    <subcellularLocation>
        <location evidence="1">Membrane</location>
        <topology evidence="1">Multi-pass membrane protein</topology>
    </subcellularLocation>
</comment>
<dbReference type="GO" id="GO:0016020">
    <property type="term" value="C:membrane"/>
    <property type="evidence" value="ECO:0007669"/>
    <property type="project" value="UniProtKB-SubCell"/>
</dbReference>
<feature type="transmembrane region" description="Helical" evidence="6">
    <location>
        <begin position="111"/>
        <end position="130"/>
    </location>
</feature>